<accession>A0A9Q2NKA2</accession>
<evidence type="ECO:0000313" key="3">
    <source>
        <dbReference type="Proteomes" id="UP000809337"/>
    </source>
</evidence>
<dbReference type="InterPro" id="IPR036188">
    <property type="entry name" value="FAD/NAD-bd_sf"/>
</dbReference>
<reference evidence="2" key="1">
    <citation type="submission" date="2021-01" db="EMBL/GenBank/DDBJ databases">
        <title>Diatom-associated Roseobacters Show Island Model of Population Structure.</title>
        <authorList>
            <person name="Qu L."/>
            <person name="Feng X."/>
            <person name="Chen Y."/>
            <person name="Li L."/>
            <person name="Wang X."/>
            <person name="Hu Z."/>
            <person name="Wang H."/>
            <person name="Luo H."/>
        </authorList>
    </citation>
    <scope>NUCLEOTIDE SEQUENCE</scope>
    <source>
        <strain evidence="2">SM26-45</strain>
    </source>
</reference>
<dbReference type="InterPro" id="IPR050982">
    <property type="entry name" value="Auxin_biosynth/cation_transpt"/>
</dbReference>
<evidence type="ECO:0000256" key="1">
    <source>
        <dbReference type="ARBA" id="ARBA00023002"/>
    </source>
</evidence>
<evidence type="ECO:0000313" key="2">
    <source>
        <dbReference type="EMBL" id="MBM2356144.1"/>
    </source>
</evidence>
<dbReference type="PRINTS" id="PR00411">
    <property type="entry name" value="PNDRDTASEI"/>
</dbReference>
<name>A0A9Q2NKA2_9RHOB</name>
<dbReference type="SUPFAM" id="SSF51905">
    <property type="entry name" value="FAD/NAD(P)-binding domain"/>
    <property type="match status" value="2"/>
</dbReference>
<comment type="caution">
    <text evidence="2">The sequence shown here is derived from an EMBL/GenBank/DDBJ whole genome shotgun (WGS) entry which is preliminary data.</text>
</comment>
<keyword evidence="1" id="KW-0560">Oxidoreductase</keyword>
<dbReference type="GO" id="GO:0050660">
    <property type="term" value="F:flavin adenine dinucleotide binding"/>
    <property type="evidence" value="ECO:0007669"/>
    <property type="project" value="TreeGrafter"/>
</dbReference>
<gene>
    <name evidence="2" type="ORF">JQX14_16440</name>
</gene>
<dbReference type="PANTHER" id="PTHR43539:SF78">
    <property type="entry name" value="FLAVIN-CONTAINING MONOOXYGENASE"/>
    <property type="match status" value="1"/>
</dbReference>
<dbReference type="Proteomes" id="UP000809337">
    <property type="component" value="Unassembled WGS sequence"/>
</dbReference>
<dbReference type="RefSeq" id="WP_231034913.1">
    <property type="nucleotide sequence ID" value="NZ_JAJNGX010000012.1"/>
</dbReference>
<proteinExistence type="predicted"/>
<protein>
    <submittedName>
        <fullName evidence="2">NAD(P)-binding domain-containing protein</fullName>
    </submittedName>
</protein>
<dbReference type="PANTHER" id="PTHR43539">
    <property type="entry name" value="FLAVIN-BINDING MONOOXYGENASE-LIKE PROTEIN (AFU_ORTHOLOGUE AFUA_4G09220)"/>
    <property type="match status" value="1"/>
</dbReference>
<dbReference type="GO" id="GO:0004497">
    <property type="term" value="F:monooxygenase activity"/>
    <property type="evidence" value="ECO:0007669"/>
    <property type="project" value="TreeGrafter"/>
</dbReference>
<dbReference type="EMBL" id="JAFBWN010000012">
    <property type="protein sequence ID" value="MBM2356144.1"/>
    <property type="molecule type" value="Genomic_DNA"/>
</dbReference>
<dbReference type="Pfam" id="PF13738">
    <property type="entry name" value="Pyr_redox_3"/>
    <property type="match status" value="1"/>
</dbReference>
<dbReference type="Gene3D" id="3.50.50.60">
    <property type="entry name" value="FAD/NAD(P)-binding domain"/>
    <property type="match status" value="2"/>
</dbReference>
<sequence length="420" mass="45232">MLPEKTDTVVVGGGQAGLAMSAHLSACGVPHVILERARIAERWRTERWDSLVANGPAWHDRFPGKVFADTAPDAFATKHSVASYFEDFAQQIEAPIHCGVEVRHVRHGGGGTGFRVETSKGTIEAQNIVAATGPFQTPVIPPVLPALDGVTQMHSSAYRNPDQLEPGAVMVVGAGSSGTQIASELQRAGRRVYLSVGPHDRPPRRYRGRDFCWWLGVLGKWQAKTPPAGKAHVTIAVSGANGGETVDFRRLADTGITLVGRTRGYDDGVVRFNDDLVANIAAGDANYLSLLQEADDYAEREKLDLPAEPEAHVIPSDPECLTNPILSLDLTEAGITTVIWATGFSQDFSWLHVDTFAPNGKPQHDRGVASVPGVYFIGLPWLSMRGSAFIWGVWVDAQHIAQHIADRLAPAVEQAAHANG</sequence>
<organism evidence="2 3">
    <name type="scientific">Pseudosulfitobacter pseudonitzschiae</name>
    <dbReference type="NCBI Taxonomy" id="1402135"/>
    <lineage>
        <taxon>Bacteria</taxon>
        <taxon>Pseudomonadati</taxon>
        <taxon>Pseudomonadota</taxon>
        <taxon>Alphaproteobacteria</taxon>
        <taxon>Rhodobacterales</taxon>
        <taxon>Roseobacteraceae</taxon>
        <taxon>Pseudosulfitobacter</taxon>
    </lineage>
</organism>
<dbReference type="AlphaFoldDB" id="A0A9Q2NKA2"/>